<feature type="signal peptide" evidence="1">
    <location>
        <begin position="1"/>
        <end position="19"/>
    </location>
</feature>
<keyword evidence="3" id="KW-1185">Reference proteome</keyword>
<dbReference type="Pfam" id="PF19649">
    <property type="entry name" value="DUF6152"/>
    <property type="match status" value="1"/>
</dbReference>
<feature type="chain" id="PRO_5046533650" evidence="1">
    <location>
        <begin position="20"/>
        <end position="117"/>
    </location>
</feature>
<keyword evidence="1" id="KW-0732">Signal</keyword>
<gene>
    <name evidence="2" type="ORF">GCM10009119_42260</name>
</gene>
<evidence type="ECO:0000256" key="1">
    <source>
        <dbReference type="SAM" id="SignalP"/>
    </source>
</evidence>
<comment type="caution">
    <text evidence="2">The sequence shown here is derived from an EMBL/GenBank/DDBJ whole genome shotgun (WGS) entry which is preliminary data.</text>
</comment>
<proteinExistence type="predicted"/>
<organism evidence="2 3">
    <name type="scientific">Algoriphagus jejuensis</name>
    <dbReference type="NCBI Taxonomy" id="419934"/>
    <lineage>
        <taxon>Bacteria</taxon>
        <taxon>Pseudomonadati</taxon>
        <taxon>Bacteroidota</taxon>
        <taxon>Cytophagia</taxon>
        <taxon>Cytophagales</taxon>
        <taxon>Cyclobacteriaceae</taxon>
        <taxon>Algoriphagus</taxon>
    </lineage>
</organism>
<evidence type="ECO:0000313" key="2">
    <source>
        <dbReference type="EMBL" id="GAA0881256.1"/>
    </source>
</evidence>
<evidence type="ECO:0000313" key="3">
    <source>
        <dbReference type="Proteomes" id="UP001500469"/>
    </source>
</evidence>
<dbReference type="RefSeq" id="WP_343855058.1">
    <property type="nucleotide sequence ID" value="NZ_BAAAFI010000049.1"/>
</dbReference>
<dbReference type="Proteomes" id="UP001500469">
    <property type="component" value="Unassembled WGS sequence"/>
</dbReference>
<reference evidence="3" key="1">
    <citation type="journal article" date="2019" name="Int. J. Syst. Evol. Microbiol.">
        <title>The Global Catalogue of Microorganisms (GCM) 10K type strain sequencing project: providing services to taxonomists for standard genome sequencing and annotation.</title>
        <authorList>
            <consortium name="The Broad Institute Genomics Platform"/>
            <consortium name="The Broad Institute Genome Sequencing Center for Infectious Disease"/>
            <person name="Wu L."/>
            <person name="Ma J."/>
        </authorList>
    </citation>
    <scope>NUCLEOTIDE SEQUENCE [LARGE SCALE GENOMIC DNA]</scope>
    <source>
        <strain evidence="3">JCM 16112</strain>
    </source>
</reference>
<dbReference type="InterPro" id="IPR046150">
    <property type="entry name" value="DUF6152"/>
</dbReference>
<dbReference type="EMBL" id="BAAAFI010000049">
    <property type="protein sequence ID" value="GAA0881256.1"/>
    <property type="molecule type" value="Genomic_DNA"/>
</dbReference>
<sequence length="117" mass="13575">MIYLRSTSVILLFILSVSATVFHHGWANYDQTKVLDFETTIDESTFENPHTMAKVIYEKEPWEVYLAPASRMTARGLSAEMIKKGTKVRLVAYPHKTEKGEMRAERIYVDGKKYELR</sequence>
<accession>A0ABP3YMI1</accession>
<name>A0ABP3YMI1_9BACT</name>
<protein>
    <submittedName>
        <fullName evidence="2">DUF6152 family protein</fullName>
    </submittedName>
</protein>